<sequence>MQHVVVIGAGHAGVQVAESLRTGGHDGRVTLVGDEDALPYQRPPLSKDFLAPGDTAEPLPLRGARFYAENGIDLRTGVTATVLDRRRRTVVLDDGDELHYSALVLATGAANRTLAVTGSDLAGVHDLRTLADAERLRADLEQARSAAVVGAGFIGLEFAAAARARGLAVTVLETTDRPMGRALTADMSTHLADAHRAMGSDLRLGEGLAGIRGRDGRVTGLVSGAGAEYAADVVLIGVGVRPRDELATAAGLVVDDGIVVDAHLRTSDPDVYAIGDCASFPIPGLGGRRRLESVQNATDQGRHVAQQILGAPAGYGELPWFWSNQGSLRLQIAGLAQPGDTTVVCGDRPGGRFSVLAFRDGALVAVESLNRAADHVAARRVLSGAVTPTPEQAADPAFSLKDFAKQSAPVP</sequence>
<dbReference type="SUPFAM" id="SSF51905">
    <property type="entry name" value="FAD/NAD(P)-binding domain"/>
    <property type="match status" value="2"/>
</dbReference>
<dbReference type="RefSeq" id="WP_208104004.1">
    <property type="nucleotide sequence ID" value="NZ_ML762499.1"/>
</dbReference>
<dbReference type="PRINTS" id="PR00411">
    <property type="entry name" value="PNDRDTASEI"/>
</dbReference>
<evidence type="ECO:0000313" key="7">
    <source>
        <dbReference type="EMBL" id="TWH72754.1"/>
    </source>
</evidence>
<dbReference type="Pfam" id="PF07992">
    <property type="entry name" value="Pyr_redox_2"/>
    <property type="match status" value="1"/>
</dbReference>
<dbReference type="PANTHER" id="PTHR43557">
    <property type="entry name" value="APOPTOSIS-INDUCING FACTOR 1"/>
    <property type="match status" value="1"/>
</dbReference>
<dbReference type="EMBL" id="VLKF01000001">
    <property type="protein sequence ID" value="TWH72754.1"/>
    <property type="molecule type" value="Genomic_DNA"/>
</dbReference>
<evidence type="ECO:0000259" key="5">
    <source>
        <dbReference type="Pfam" id="PF07992"/>
    </source>
</evidence>
<dbReference type="AlphaFoldDB" id="A0A562IQ80"/>
<dbReference type="InterPro" id="IPR050446">
    <property type="entry name" value="FAD-oxidoreductase/Apoptosis"/>
</dbReference>
<comment type="cofactor">
    <cofactor evidence="1">
        <name>FAD</name>
        <dbReference type="ChEBI" id="CHEBI:57692"/>
    </cofactor>
</comment>
<proteinExistence type="predicted"/>
<feature type="domain" description="FAD/NAD(P)-binding" evidence="5">
    <location>
        <begin position="3"/>
        <end position="301"/>
    </location>
</feature>
<name>A0A562IQ80_9ACTN</name>
<keyword evidence="8" id="KW-1185">Reference proteome</keyword>
<dbReference type="InterPro" id="IPR023753">
    <property type="entry name" value="FAD/NAD-binding_dom"/>
</dbReference>
<feature type="domain" description="Reductase C-terminal" evidence="6">
    <location>
        <begin position="320"/>
        <end position="403"/>
    </location>
</feature>
<dbReference type="GO" id="GO:0016651">
    <property type="term" value="F:oxidoreductase activity, acting on NAD(P)H"/>
    <property type="evidence" value="ECO:0007669"/>
    <property type="project" value="TreeGrafter"/>
</dbReference>
<dbReference type="Pfam" id="PF14759">
    <property type="entry name" value="Reductase_C"/>
    <property type="match status" value="1"/>
</dbReference>
<dbReference type="PANTHER" id="PTHR43557:SF2">
    <property type="entry name" value="RIESKE DOMAIN-CONTAINING PROTEIN-RELATED"/>
    <property type="match status" value="1"/>
</dbReference>
<dbReference type="Gene3D" id="3.50.50.60">
    <property type="entry name" value="FAD/NAD(P)-binding domain"/>
    <property type="match status" value="2"/>
</dbReference>
<dbReference type="InterPro" id="IPR036188">
    <property type="entry name" value="FAD/NAD-bd_sf"/>
</dbReference>
<accession>A0A562IQ80</accession>
<keyword evidence="3" id="KW-0274">FAD</keyword>
<dbReference type="InterPro" id="IPR028202">
    <property type="entry name" value="Reductase_C"/>
</dbReference>
<evidence type="ECO:0000256" key="1">
    <source>
        <dbReference type="ARBA" id="ARBA00001974"/>
    </source>
</evidence>
<dbReference type="InterPro" id="IPR016156">
    <property type="entry name" value="FAD/NAD-linked_Rdtase_dimer_sf"/>
</dbReference>
<comment type="caution">
    <text evidence="7">The sequence shown here is derived from an EMBL/GenBank/DDBJ whole genome shotgun (WGS) entry which is preliminary data.</text>
</comment>
<keyword evidence="7" id="KW-0223">Dioxygenase</keyword>
<protein>
    <submittedName>
        <fullName evidence="7">3-phenylpropionate/trans-cinnamate dioxygenase ferredoxin reductase subunit</fullName>
    </submittedName>
</protein>
<dbReference type="GO" id="GO:0051213">
    <property type="term" value="F:dioxygenase activity"/>
    <property type="evidence" value="ECO:0007669"/>
    <property type="project" value="UniProtKB-KW"/>
</dbReference>
<dbReference type="PRINTS" id="PR00368">
    <property type="entry name" value="FADPNR"/>
</dbReference>
<dbReference type="Proteomes" id="UP000321490">
    <property type="component" value="Unassembled WGS sequence"/>
</dbReference>
<organism evidence="7 8">
    <name type="scientific">Modestobacter roseus</name>
    <dbReference type="NCBI Taxonomy" id="1181884"/>
    <lineage>
        <taxon>Bacteria</taxon>
        <taxon>Bacillati</taxon>
        <taxon>Actinomycetota</taxon>
        <taxon>Actinomycetes</taxon>
        <taxon>Geodermatophilales</taxon>
        <taxon>Geodermatophilaceae</taxon>
        <taxon>Modestobacter</taxon>
    </lineage>
</organism>
<evidence type="ECO:0000259" key="6">
    <source>
        <dbReference type="Pfam" id="PF14759"/>
    </source>
</evidence>
<dbReference type="SUPFAM" id="SSF55424">
    <property type="entry name" value="FAD/NAD-linked reductases, dimerisation (C-terminal) domain"/>
    <property type="match status" value="1"/>
</dbReference>
<evidence type="ECO:0000256" key="3">
    <source>
        <dbReference type="ARBA" id="ARBA00022827"/>
    </source>
</evidence>
<reference evidence="7 8" key="1">
    <citation type="submission" date="2019-07" db="EMBL/GenBank/DDBJ databases">
        <title>R&amp;d 2014.</title>
        <authorList>
            <person name="Klenk H.-P."/>
        </authorList>
    </citation>
    <scope>NUCLEOTIDE SEQUENCE [LARGE SCALE GENOMIC DNA]</scope>
    <source>
        <strain evidence="7 8">DSM 45764</strain>
    </source>
</reference>
<dbReference type="Gene3D" id="3.30.390.30">
    <property type="match status" value="1"/>
</dbReference>
<dbReference type="GO" id="GO:0005737">
    <property type="term" value="C:cytoplasm"/>
    <property type="evidence" value="ECO:0007669"/>
    <property type="project" value="TreeGrafter"/>
</dbReference>
<gene>
    <name evidence="7" type="ORF">JD78_01276</name>
</gene>
<evidence type="ECO:0000256" key="2">
    <source>
        <dbReference type="ARBA" id="ARBA00022630"/>
    </source>
</evidence>
<evidence type="ECO:0000313" key="8">
    <source>
        <dbReference type="Proteomes" id="UP000321490"/>
    </source>
</evidence>
<evidence type="ECO:0000256" key="4">
    <source>
        <dbReference type="ARBA" id="ARBA00023002"/>
    </source>
</evidence>
<keyword evidence="4" id="KW-0560">Oxidoreductase</keyword>
<keyword evidence="2" id="KW-0285">Flavoprotein</keyword>